<proteinExistence type="predicted"/>
<accession>A0ABW4PTR1</accession>
<evidence type="ECO:0008006" key="4">
    <source>
        <dbReference type="Google" id="ProtNLM"/>
    </source>
</evidence>
<name>A0ABW4PTR1_9MICO</name>
<sequence>MRPEAPSFTDTTRPSAVGWTRIALTAASGVVLLVLALVRATVPPPLLVAAAVLFALLAVWTWMHHATRILVDGRGVTVSLGGFWPQATWPVEDFRGVQLRELDATVVGVTVGGYGWRRGRALTPAPEQLTAVGSRRTLTLAETQATYRLLVTRPGTQVEIVGRGGTHYLFSPTDPRSTAEAIDQAIRARR</sequence>
<dbReference type="EMBL" id="JBHUFL010000001">
    <property type="protein sequence ID" value="MFD1833619.1"/>
    <property type="molecule type" value="Genomic_DNA"/>
</dbReference>
<feature type="transmembrane region" description="Helical" evidence="1">
    <location>
        <begin position="45"/>
        <end position="63"/>
    </location>
</feature>
<comment type="caution">
    <text evidence="2">The sequence shown here is derived from an EMBL/GenBank/DDBJ whole genome shotgun (WGS) entry which is preliminary data.</text>
</comment>
<keyword evidence="1" id="KW-0472">Membrane</keyword>
<keyword evidence="3" id="KW-1185">Reference proteome</keyword>
<feature type="transmembrane region" description="Helical" evidence="1">
    <location>
        <begin position="20"/>
        <end position="38"/>
    </location>
</feature>
<keyword evidence="1" id="KW-1133">Transmembrane helix</keyword>
<evidence type="ECO:0000313" key="2">
    <source>
        <dbReference type="EMBL" id="MFD1833619.1"/>
    </source>
</evidence>
<keyword evidence="1" id="KW-0812">Transmembrane</keyword>
<dbReference type="RefSeq" id="WP_343903337.1">
    <property type="nucleotide sequence ID" value="NZ_BAAAIS010000001.1"/>
</dbReference>
<gene>
    <name evidence="2" type="ORF">ACFSDA_00905</name>
</gene>
<evidence type="ECO:0000313" key="3">
    <source>
        <dbReference type="Proteomes" id="UP001597280"/>
    </source>
</evidence>
<evidence type="ECO:0000256" key="1">
    <source>
        <dbReference type="SAM" id="Phobius"/>
    </source>
</evidence>
<organism evidence="2 3">
    <name type="scientific">Brachybacterium rhamnosum</name>
    <dbReference type="NCBI Taxonomy" id="173361"/>
    <lineage>
        <taxon>Bacteria</taxon>
        <taxon>Bacillati</taxon>
        <taxon>Actinomycetota</taxon>
        <taxon>Actinomycetes</taxon>
        <taxon>Micrococcales</taxon>
        <taxon>Dermabacteraceae</taxon>
        <taxon>Brachybacterium</taxon>
    </lineage>
</organism>
<reference evidence="3" key="1">
    <citation type="journal article" date="2019" name="Int. J. Syst. Evol. Microbiol.">
        <title>The Global Catalogue of Microorganisms (GCM) 10K type strain sequencing project: providing services to taxonomists for standard genome sequencing and annotation.</title>
        <authorList>
            <consortium name="The Broad Institute Genomics Platform"/>
            <consortium name="The Broad Institute Genome Sequencing Center for Infectious Disease"/>
            <person name="Wu L."/>
            <person name="Ma J."/>
        </authorList>
    </citation>
    <scope>NUCLEOTIDE SEQUENCE [LARGE SCALE GENOMIC DNA]</scope>
    <source>
        <strain evidence="3">JCM 11650</strain>
    </source>
</reference>
<dbReference type="Proteomes" id="UP001597280">
    <property type="component" value="Unassembled WGS sequence"/>
</dbReference>
<protein>
    <recommendedName>
        <fullName evidence="4">DUF3093 domain-containing protein</fullName>
    </recommendedName>
</protein>